<organism evidence="2 3">
    <name type="scientific">Cymbomonas tetramitiformis</name>
    <dbReference type="NCBI Taxonomy" id="36881"/>
    <lineage>
        <taxon>Eukaryota</taxon>
        <taxon>Viridiplantae</taxon>
        <taxon>Chlorophyta</taxon>
        <taxon>Pyramimonadophyceae</taxon>
        <taxon>Pyramimonadales</taxon>
        <taxon>Pyramimonadaceae</taxon>
        <taxon>Cymbomonas</taxon>
    </lineage>
</organism>
<accession>A0AAE0L1Z5</accession>
<feature type="compositionally biased region" description="Low complexity" evidence="1">
    <location>
        <begin position="133"/>
        <end position="173"/>
    </location>
</feature>
<reference evidence="2 3" key="1">
    <citation type="journal article" date="2015" name="Genome Biol. Evol.">
        <title>Comparative Genomics of a Bacterivorous Green Alga Reveals Evolutionary Causalities and Consequences of Phago-Mixotrophic Mode of Nutrition.</title>
        <authorList>
            <person name="Burns J.A."/>
            <person name="Paasch A."/>
            <person name="Narechania A."/>
            <person name="Kim E."/>
        </authorList>
    </citation>
    <scope>NUCLEOTIDE SEQUENCE [LARGE SCALE GENOMIC DNA]</scope>
    <source>
        <strain evidence="2 3">PLY_AMNH</strain>
    </source>
</reference>
<dbReference type="EMBL" id="LGRX02011276">
    <property type="protein sequence ID" value="KAK3269088.1"/>
    <property type="molecule type" value="Genomic_DNA"/>
</dbReference>
<keyword evidence="3" id="KW-1185">Reference proteome</keyword>
<name>A0AAE0L1Z5_9CHLO</name>
<protein>
    <submittedName>
        <fullName evidence="2">Uncharacterized protein</fullName>
    </submittedName>
</protein>
<feature type="compositionally biased region" description="Low complexity" evidence="1">
    <location>
        <begin position="113"/>
        <end position="123"/>
    </location>
</feature>
<feature type="region of interest" description="Disordered" evidence="1">
    <location>
        <begin position="271"/>
        <end position="335"/>
    </location>
</feature>
<dbReference type="AlphaFoldDB" id="A0AAE0L1Z5"/>
<gene>
    <name evidence="2" type="ORF">CYMTET_22447</name>
</gene>
<feature type="compositionally biased region" description="Pro residues" evidence="1">
    <location>
        <begin position="229"/>
        <end position="247"/>
    </location>
</feature>
<evidence type="ECO:0000313" key="3">
    <source>
        <dbReference type="Proteomes" id="UP001190700"/>
    </source>
</evidence>
<feature type="compositionally biased region" description="Polar residues" evidence="1">
    <location>
        <begin position="324"/>
        <end position="335"/>
    </location>
</feature>
<evidence type="ECO:0000313" key="2">
    <source>
        <dbReference type="EMBL" id="KAK3269088.1"/>
    </source>
</evidence>
<comment type="caution">
    <text evidence="2">The sequence shown here is derived from an EMBL/GenBank/DDBJ whole genome shotgun (WGS) entry which is preliminary data.</text>
</comment>
<sequence>MGGGDPMMGARSGSPAPMSAVAALRMGQHPQGHMSPLGVDAGMQRGAPSHGSHMMGGPNAAVGGGGVMGGQGPMPQGSAVRGAGGPNPGGVGGLTNQQQHELLAHAARLPGSAAAVAAAQHQMQHQHQHQQVRQHPQQGQVTVPPQQMQPSHQQQQQVQQARAQAQAAALRQAQHSRPAQGIQQGGAPVPQLNSYGGMPSQAAVPAGMGLTGSSMPPSSSGMVLQQAPPQQPPPQASLQPPPQPQPVSAPVASAAGAMGNVGMYSMSPHAGGGGNAQFSQHPGPGGGMTMPPQGAPMISQAPPQGMTGSPSAAVRSSMAPMPSVQGSSVLGRSITPPLQNVTVPVSGASGVMLSQQPPAPSDQMG</sequence>
<evidence type="ECO:0000256" key="1">
    <source>
        <dbReference type="SAM" id="MobiDB-lite"/>
    </source>
</evidence>
<proteinExistence type="predicted"/>
<dbReference type="Proteomes" id="UP001190700">
    <property type="component" value="Unassembled WGS sequence"/>
</dbReference>
<feature type="compositionally biased region" description="Low complexity" evidence="1">
    <location>
        <begin position="212"/>
        <end position="228"/>
    </location>
</feature>
<feature type="region of interest" description="Disordered" evidence="1">
    <location>
        <begin position="113"/>
        <end position="251"/>
    </location>
</feature>